<proteinExistence type="predicted"/>
<gene>
    <name evidence="1" type="ORF">LCGC14_3034470</name>
</gene>
<sequence>MVEPGPTASTEPQLLKIDRCCSCFAGKRRPPLRLRVSVMVALRNAAKGGVADIANQTLLTYRCADCGEVVNITLRDLYLA</sequence>
<reference evidence="1" key="1">
    <citation type="journal article" date="2015" name="Nature">
        <title>Complex archaea that bridge the gap between prokaryotes and eukaryotes.</title>
        <authorList>
            <person name="Spang A."/>
            <person name="Saw J.H."/>
            <person name="Jorgensen S.L."/>
            <person name="Zaremba-Niedzwiedzka K."/>
            <person name="Martijn J."/>
            <person name="Lind A.E."/>
            <person name="van Eijk R."/>
            <person name="Schleper C."/>
            <person name="Guy L."/>
            <person name="Ettema T.J."/>
        </authorList>
    </citation>
    <scope>NUCLEOTIDE SEQUENCE</scope>
</reference>
<evidence type="ECO:0000313" key="1">
    <source>
        <dbReference type="EMBL" id="KKK59430.1"/>
    </source>
</evidence>
<protein>
    <submittedName>
        <fullName evidence="1">Uncharacterized protein</fullName>
    </submittedName>
</protein>
<accession>A0A0F8XER1</accession>
<organism evidence="1">
    <name type="scientific">marine sediment metagenome</name>
    <dbReference type="NCBI Taxonomy" id="412755"/>
    <lineage>
        <taxon>unclassified sequences</taxon>
        <taxon>metagenomes</taxon>
        <taxon>ecological metagenomes</taxon>
    </lineage>
</organism>
<comment type="caution">
    <text evidence="1">The sequence shown here is derived from an EMBL/GenBank/DDBJ whole genome shotgun (WGS) entry which is preliminary data.</text>
</comment>
<name>A0A0F8XER1_9ZZZZ</name>
<dbReference type="EMBL" id="LAZR01063483">
    <property type="protein sequence ID" value="KKK59430.1"/>
    <property type="molecule type" value="Genomic_DNA"/>
</dbReference>
<dbReference type="AlphaFoldDB" id="A0A0F8XER1"/>